<dbReference type="HOGENOM" id="CLU_013154_0_0_6"/>
<dbReference type="InterPro" id="IPR023155">
    <property type="entry name" value="Cyt_c-552/4"/>
</dbReference>
<dbReference type="GO" id="GO:0016491">
    <property type="term" value="F:oxidoreductase activity"/>
    <property type="evidence" value="ECO:0007669"/>
    <property type="project" value="TreeGrafter"/>
</dbReference>
<evidence type="ECO:0000313" key="5">
    <source>
        <dbReference type="EMBL" id="AFV00772.1"/>
    </source>
</evidence>
<proteinExistence type="predicted"/>
<sequence length="702" mass="77399">MLGLAWCASLGAQTRDYVGSQACKSCHAQEYTEWQSSDHHGAMQPATAEWVLGDFGNHEFRFGGVVSRFFQRDGKYWVTTDNAAGELQTFQVLYTLGVRPLQQYVIDTGSGRYQMLTIAWDARPKTDGGQRWFHLQTEQDAAAGSPLHWTGTFYNWNTRCAACHTTNLKKHYATTSKTYNTQWDEVTVGCEACHGPAAQHVKWAAKPDAQVALKGFLQSLDDRGDWAMPKDSHTLKRTDGLRPQQQLTQCAHCHSRRQQITEAAHGEHYLDHHQTQFLAQGLYHPDGQILDEVFVFDSFLQSKMHGEGVVCSNCHNPHSGKLRSEGNGVCLQCHEASTFNVTAHHKHPVETSGGKCANCHMPETTYMVVDPRRDHSIRIPRPDLSDALNTPNACIQCHTEKSNAWAAEAAKKWWGTMPAHWGETLHSARAGNAGALPDLLAIAESNAYPLVVRATALQQAGDFPSGQVYQQAVKQLQAKEPALRLAAVRALAFLPANGRQVLYPLMQDPIAAVRLAVALPMAEIPEQQIPGQWRKARQQLITEYIDLQLLHADTPSAQLNLGTLYLAVGDAVMAEAAFNEALRITPAYIPALLNLADLLRFTGRDAQGLSLLERAITAAPENANAHHALGLYRIRQRQLPEAINSLANAYSLAPENIRFGYVYAVALHSAGDKAKAVDLLRKLQALAPENNEVGQALKAYGG</sequence>
<dbReference type="Gene3D" id="1.25.40.10">
    <property type="entry name" value="Tetratricopeptide repeat domain"/>
    <property type="match status" value="1"/>
</dbReference>
<dbReference type="eggNOG" id="COG1413">
    <property type="taxonomic scope" value="Bacteria"/>
</dbReference>
<dbReference type="SUPFAM" id="SSF48695">
    <property type="entry name" value="Multiheme cytochromes"/>
    <property type="match status" value="1"/>
</dbReference>
<evidence type="ECO:0000256" key="2">
    <source>
        <dbReference type="PROSITE-ProRule" id="PRU00339"/>
    </source>
</evidence>
<keyword evidence="1" id="KW-0732">Signal</keyword>
<dbReference type="AlphaFoldDB" id="K4KP31"/>
<dbReference type="Gene3D" id="1.10.1130.10">
    <property type="entry name" value="Flavocytochrome C3, Chain A"/>
    <property type="match status" value="2"/>
</dbReference>
<dbReference type="PROSITE" id="PS50005">
    <property type="entry name" value="TPR"/>
    <property type="match status" value="2"/>
</dbReference>
<protein>
    <submittedName>
        <fullName evidence="5">TPR domain-containing protein</fullName>
    </submittedName>
</protein>
<keyword evidence="2" id="KW-0802">TPR repeat</keyword>
<dbReference type="Proteomes" id="UP000000466">
    <property type="component" value="Chromosome"/>
</dbReference>
<dbReference type="Pfam" id="PF13432">
    <property type="entry name" value="TPR_16"/>
    <property type="match status" value="1"/>
</dbReference>
<dbReference type="eggNOG" id="COG0457">
    <property type="taxonomic scope" value="Bacteria"/>
</dbReference>
<name>K4KP31_SIMAS</name>
<dbReference type="EMBL" id="CP003746">
    <property type="protein sequence ID" value="AFV00772.1"/>
    <property type="molecule type" value="Genomic_DNA"/>
</dbReference>
<dbReference type="InterPro" id="IPR051829">
    <property type="entry name" value="Multiheme_Cytochr_ET"/>
</dbReference>
<accession>K4KP31</accession>
<feature type="repeat" description="TPR" evidence="2">
    <location>
        <begin position="623"/>
        <end position="656"/>
    </location>
</feature>
<dbReference type="InterPro" id="IPR036280">
    <property type="entry name" value="Multihaem_cyt_sf"/>
</dbReference>
<evidence type="ECO:0000256" key="1">
    <source>
        <dbReference type="ARBA" id="ARBA00022729"/>
    </source>
</evidence>
<dbReference type="PANTHER" id="PTHR35038">
    <property type="entry name" value="DISSIMILATORY SULFITE REDUCTASE SIRA"/>
    <property type="match status" value="1"/>
</dbReference>
<dbReference type="KEGG" id="saga:M5M_18215"/>
<evidence type="ECO:0000259" key="4">
    <source>
        <dbReference type="Pfam" id="PF13435"/>
    </source>
</evidence>
<dbReference type="PANTHER" id="PTHR35038:SF8">
    <property type="entry name" value="C-TYPE POLYHEME CYTOCHROME OMCC"/>
    <property type="match status" value="1"/>
</dbReference>
<dbReference type="SMART" id="SM00028">
    <property type="entry name" value="TPR"/>
    <property type="match status" value="4"/>
</dbReference>
<dbReference type="Pfam" id="PF09699">
    <property type="entry name" value="Paired_CXXCH_1"/>
    <property type="match status" value="1"/>
</dbReference>
<dbReference type="Pfam" id="PF14559">
    <property type="entry name" value="TPR_19"/>
    <property type="match status" value="1"/>
</dbReference>
<feature type="repeat" description="TPR" evidence="2">
    <location>
        <begin position="555"/>
        <end position="588"/>
    </location>
</feature>
<dbReference type="Pfam" id="PF13435">
    <property type="entry name" value="Cytochrome_C554"/>
    <property type="match status" value="1"/>
</dbReference>
<feature type="domain" description="Cytochrome c-552/4" evidence="4">
    <location>
        <begin position="155"/>
        <end position="195"/>
    </location>
</feature>
<dbReference type="SUPFAM" id="SSF48452">
    <property type="entry name" value="TPR-like"/>
    <property type="match status" value="1"/>
</dbReference>
<evidence type="ECO:0000313" key="6">
    <source>
        <dbReference type="Proteomes" id="UP000000466"/>
    </source>
</evidence>
<gene>
    <name evidence="5" type="ordered locus">M5M_18215</name>
</gene>
<dbReference type="InterPro" id="IPR019734">
    <property type="entry name" value="TPR_rpt"/>
</dbReference>
<dbReference type="InterPro" id="IPR010177">
    <property type="entry name" value="Paired_CXXCH_1"/>
</dbReference>
<evidence type="ECO:0000259" key="3">
    <source>
        <dbReference type="Pfam" id="PF09699"/>
    </source>
</evidence>
<reference evidence="5 6" key="1">
    <citation type="journal article" date="2013" name="Genome Announc.">
        <title>Complete genome sequence of Simiduia agarivorans SA1(T), a marine bacterium able to degrade a variety of polysaccharides.</title>
        <authorList>
            <person name="Lin S.Y."/>
            <person name="Shieh W.Y."/>
            <person name="Chen J.S."/>
            <person name="Tang S.L."/>
        </authorList>
    </citation>
    <scope>NUCLEOTIDE SEQUENCE [LARGE SCALE GENOMIC DNA]</scope>
    <source>
        <strain evidence="6">DSM 21679 / JCM 13881 / BCRC 17597 / SA1</strain>
    </source>
</reference>
<keyword evidence="6" id="KW-1185">Reference proteome</keyword>
<dbReference type="InterPro" id="IPR011990">
    <property type="entry name" value="TPR-like_helical_dom_sf"/>
</dbReference>
<dbReference type="STRING" id="1117647.M5M_18215"/>
<feature type="domain" description="Doubled CXXCH motif" evidence="3">
    <location>
        <begin position="310"/>
        <end position="336"/>
    </location>
</feature>
<organism evidence="5 6">
    <name type="scientific">Simiduia agarivorans (strain DSM 21679 / JCM 13881 / BCRC 17597 / SA1)</name>
    <dbReference type="NCBI Taxonomy" id="1117647"/>
    <lineage>
        <taxon>Bacteria</taxon>
        <taxon>Pseudomonadati</taxon>
        <taxon>Pseudomonadota</taxon>
        <taxon>Gammaproteobacteria</taxon>
        <taxon>Cellvibrionales</taxon>
        <taxon>Cellvibrionaceae</taxon>
        <taxon>Simiduia</taxon>
    </lineage>
</organism>